<evidence type="ECO:0000313" key="1">
    <source>
        <dbReference type="EMBL" id="WHZ56945.1"/>
    </source>
</evidence>
<organism evidence="1 2">
    <name type="scientific">Metabacillus hrfriensis</name>
    <dbReference type="NCBI Taxonomy" id="3048891"/>
    <lineage>
        <taxon>Bacteria</taxon>
        <taxon>Bacillati</taxon>
        <taxon>Bacillota</taxon>
        <taxon>Bacilli</taxon>
        <taxon>Bacillales</taxon>
        <taxon>Bacillaceae</taxon>
        <taxon>Metabacillus</taxon>
    </lineage>
</organism>
<proteinExistence type="predicted"/>
<keyword evidence="2" id="KW-1185">Reference proteome</keyword>
<protein>
    <submittedName>
        <fullName evidence="1">Nicotianamine synthase family protein</fullName>
    </submittedName>
</protein>
<dbReference type="EMBL" id="CP126116">
    <property type="protein sequence ID" value="WHZ56945.1"/>
    <property type="molecule type" value="Genomic_DNA"/>
</dbReference>
<sequence length="273" mass="30539">MSDKYAFLFSIKMLQHEISELSDYIKESDYCFRLLTDKLDDLSKFVVDEKNDTEWRLWGEDPDIRKYSEILRETSAKAISTLEKYQSACTANQEMDASEYLLSLSESVKKELDSYGITACSNVVFIGSGALPLSALTIAKETGAQITCLDIDVEAVEMGKNIAVITGLESAVSFTQHPVSQVPVLRDATHVIIASLVQEKAEILEELKSLIPVGAKVIIRYGNGLKSIFNYPFDFTLSAEWNQEKVEQKNLFYDTLVLKRGMTGVNGKGLDYI</sequence>
<accession>A0ACD4R8Y2</accession>
<gene>
    <name evidence="1" type="ORF">QLQ22_19995</name>
</gene>
<evidence type="ECO:0000313" key="2">
    <source>
        <dbReference type="Proteomes" id="UP001226091"/>
    </source>
</evidence>
<dbReference type="Proteomes" id="UP001226091">
    <property type="component" value="Chromosome"/>
</dbReference>
<reference evidence="2" key="1">
    <citation type="journal article" date="2025" name="Aquaculture">
        <title>Assessment of the bioflocculant production and safety properties of Metabacillus hrfriensis sp. nov. based on phenotypic and whole-genome sequencing analysis.</title>
        <authorList>
            <person name="Zhang R."/>
            <person name="Zhao Z."/>
            <person name="Luo L."/>
            <person name="Wang S."/>
            <person name="Guo K."/>
            <person name="Xu W."/>
        </authorList>
    </citation>
    <scope>NUCLEOTIDE SEQUENCE [LARGE SCALE GENOMIC DNA]</scope>
    <source>
        <strain evidence="2">CT-WN-B3</strain>
    </source>
</reference>
<name>A0ACD4R8Y2_9BACI</name>